<name>A0A9P2T881_THEFU</name>
<organism evidence="2 3">
    <name type="scientific">Thermobifida fusca TM51</name>
    <dbReference type="NCBI Taxonomy" id="1169414"/>
    <lineage>
        <taxon>Bacteria</taxon>
        <taxon>Bacillati</taxon>
        <taxon>Actinomycetota</taxon>
        <taxon>Actinomycetes</taxon>
        <taxon>Streptosporangiales</taxon>
        <taxon>Nocardiopsidaceae</taxon>
        <taxon>Thermobifida</taxon>
    </lineage>
</organism>
<dbReference type="Proteomes" id="UP000014184">
    <property type="component" value="Unassembled WGS sequence"/>
</dbReference>
<keyword evidence="3" id="KW-1185">Reference proteome</keyword>
<proteinExistence type="predicted"/>
<evidence type="ECO:0000313" key="2">
    <source>
        <dbReference type="EMBL" id="EOR70213.1"/>
    </source>
</evidence>
<accession>A0A9P2T881</accession>
<gene>
    <name evidence="2" type="ORF">TM51_14145</name>
</gene>
<dbReference type="AlphaFoldDB" id="A0A9P2T881"/>
<evidence type="ECO:0000313" key="3">
    <source>
        <dbReference type="Proteomes" id="UP000014184"/>
    </source>
</evidence>
<reference evidence="2 3" key="1">
    <citation type="journal article" date="2013" name="Genome Announc.">
        <title>Draft Genome Sequence of the Lignocellulose Decomposer Thermobifida fusca Strain TM51.</title>
        <authorList>
            <person name="Toth A."/>
            <person name="Barna T."/>
            <person name="Nagy I."/>
            <person name="Horvath B."/>
            <person name="Nagy I."/>
            <person name="Tancsics A."/>
            <person name="Kriszt B."/>
            <person name="Baka E."/>
            <person name="Fekete C."/>
            <person name="Kukolya J."/>
        </authorList>
    </citation>
    <scope>NUCLEOTIDE SEQUENCE [LARGE SCALE GENOMIC DNA]</scope>
    <source>
        <strain evidence="2 3">TM51</strain>
    </source>
</reference>
<dbReference type="Pfam" id="PF26312">
    <property type="entry name" value="DUF8083"/>
    <property type="match status" value="1"/>
</dbReference>
<dbReference type="InterPro" id="IPR058396">
    <property type="entry name" value="DUF8083"/>
</dbReference>
<sequence length="347" mass="39311">MRVTCEVTLLATVPFSGTAVRKLPPFQAKSPHVGAVLCHYANVLPYPAYLRLYQPLSVFPRREREYWKAYAESPRYRGRHEAMAAEHAESLHRLLSKPPLAAPLAESSDAYIHRVGDELLVCPWQTRLRSWLAFSTLQATTSRRLFQSFLPDLVAQETQRDFERWQSRTGRTRPQILTSTWEVPLPWFVLFDAAERHLVLDQAGEEYRPPAPHGGACPQCATSLPAFQQTPVRALLYLTRAADALPRLVRAVRLVSGYSPASSSFLYALERLEEWVSAVAHPRALLELDYGGLVLLMDDATLRSDQSVAEVHTALTAIEQDRPELVAAMRLRLRTRWNAIRALRHAN</sequence>
<comment type="caution">
    <text evidence="2">The sequence shown here is derived from an EMBL/GenBank/DDBJ whole genome shotgun (WGS) entry which is preliminary data.</text>
</comment>
<feature type="domain" description="DUF8083" evidence="1">
    <location>
        <begin position="46"/>
        <end position="343"/>
    </location>
</feature>
<protein>
    <recommendedName>
        <fullName evidence="1">DUF8083 domain-containing protein</fullName>
    </recommendedName>
</protein>
<evidence type="ECO:0000259" key="1">
    <source>
        <dbReference type="Pfam" id="PF26312"/>
    </source>
</evidence>
<dbReference type="EMBL" id="AOSG01000083">
    <property type="protein sequence ID" value="EOR70213.1"/>
    <property type="molecule type" value="Genomic_DNA"/>
</dbReference>